<evidence type="ECO:0000313" key="4">
    <source>
        <dbReference type="Proteomes" id="UP000692954"/>
    </source>
</evidence>
<feature type="coiled-coil region" evidence="1">
    <location>
        <begin position="198"/>
        <end position="266"/>
    </location>
</feature>
<accession>A0A8S1MHP4</accession>
<feature type="compositionally biased region" description="Polar residues" evidence="2">
    <location>
        <begin position="363"/>
        <end position="378"/>
    </location>
</feature>
<dbReference type="EMBL" id="CAJJDN010000038">
    <property type="protein sequence ID" value="CAD8078989.1"/>
    <property type="molecule type" value="Genomic_DNA"/>
</dbReference>
<evidence type="ECO:0000256" key="1">
    <source>
        <dbReference type="SAM" id="Coils"/>
    </source>
</evidence>
<keyword evidence="1" id="KW-0175">Coiled coil</keyword>
<dbReference type="OrthoDB" id="313513at2759"/>
<gene>
    <name evidence="3" type="ORF">PSON_ATCC_30995.1.T0380226</name>
</gene>
<dbReference type="Proteomes" id="UP000692954">
    <property type="component" value="Unassembled WGS sequence"/>
</dbReference>
<dbReference type="CDD" id="cd22284">
    <property type="entry name" value="HD_CCDC61_N"/>
    <property type="match status" value="1"/>
</dbReference>
<feature type="coiled-coil region" evidence="1">
    <location>
        <begin position="295"/>
        <end position="343"/>
    </location>
</feature>
<feature type="compositionally biased region" description="Polar residues" evidence="2">
    <location>
        <begin position="422"/>
        <end position="469"/>
    </location>
</feature>
<comment type="caution">
    <text evidence="3">The sequence shown here is derived from an EMBL/GenBank/DDBJ whole genome shotgun (WGS) entry which is preliminary data.</text>
</comment>
<proteinExistence type="predicted"/>
<feature type="compositionally biased region" description="Low complexity" evidence="2">
    <location>
        <begin position="380"/>
        <end position="394"/>
    </location>
</feature>
<dbReference type="PANTHER" id="PTHR18911">
    <property type="entry name" value="CTCL TUMOR ANTIGEN HD-CL-01"/>
    <property type="match status" value="1"/>
</dbReference>
<dbReference type="AlphaFoldDB" id="A0A8S1MHP4"/>
<protein>
    <submittedName>
        <fullName evidence="3">Uncharacterized protein</fullName>
    </submittedName>
</protein>
<feature type="region of interest" description="Disordered" evidence="2">
    <location>
        <begin position="360"/>
        <end position="506"/>
    </location>
</feature>
<dbReference type="InterPro" id="IPR049733">
    <property type="entry name" value="CCDC61_N"/>
</dbReference>
<dbReference type="PANTHER" id="PTHR18911:SF5">
    <property type="entry name" value="COILED-COIL DOMAIN-CONTAINING PROTEIN 186"/>
    <property type="match status" value="1"/>
</dbReference>
<evidence type="ECO:0000313" key="3">
    <source>
        <dbReference type="EMBL" id="CAD8078989.1"/>
    </source>
</evidence>
<feature type="compositionally biased region" description="Low complexity" evidence="2">
    <location>
        <begin position="475"/>
        <end position="496"/>
    </location>
</feature>
<feature type="compositionally biased region" description="Polar residues" evidence="2">
    <location>
        <begin position="395"/>
        <end position="415"/>
    </location>
</feature>
<dbReference type="InterPro" id="IPR038830">
    <property type="entry name" value="CCDC186"/>
</dbReference>
<name>A0A8S1MHP4_9CILI</name>
<evidence type="ECO:0000256" key="2">
    <source>
        <dbReference type="SAM" id="MobiDB-lite"/>
    </source>
</evidence>
<keyword evidence="4" id="KW-1185">Reference proteome</keyword>
<organism evidence="3 4">
    <name type="scientific">Paramecium sonneborni</name>
    <dbReference type="NCBI Taxonomy" id="65129"/>
    <lineage>
        <taxon>Eukaryota</taxon>
        <taxon>Sar</taxon>
        <taxon>Alveolata</taxon>
        <taxon>Ciliophora</taxon>
        <taxon>Intramacronucleata</taxon>
        <taxon>Oligohymenophorea</taxon>
        <taxon>Peniculida</taxon>
        <taxon>Parameciidae</taxon>
        <taxon>Paramecium</taxon>
    </lineage>
</organism>
<reference evidence="3" key="1">
    <citation type="submission" date="2021-01" db="EMBL/GenBank/DDBJ databases">
        <authorList>
            <consortium name="Genoscope - CEA"/>
            <person name="William W."/>
        </authorList>
    </citation>
    <scope>NUCLEOTIDE SEQUENCE</scope>
</reference>
<sequence length="537" mass="62674">MLDNPKIQLETDIILQGIEYVISMQASDHLLYIELESKYEPQIWKNTYTIDYIEELTRKTGNPKKFNIFLSMLQTALQKTNENVLFEILTYQDLENLKQQKQSDQSNISRTSSTNQKVNKRYLILSYQTDFEKIHYPLALNYEEQIENSRLMTKIQNLKTELFDYKLQKLNDGEFQASNSFSKSKRDIQTPDSLVNQNELLKAKVKRLEEALTQKKGAVEVDQLVRDNEDLQNMLNTNRLLYEDKIQKLEQQLNQKSTEIVMQMAEINAFKKELTNLIGKVDMDTRIKEHIRLMNEEEESKLVKAQKIIQKYEKEVEGLNQQIDSLKKQDVVQKRRINQLETELSQSMKKFSYKGVTDRLYSPYSNHSNGSRKSNYSVPNRLNSNNSSGNASPNVRQASPALSKNSRSSTQNSAAYQKPKFYNTSPMNKQPIQKKPSPSRTQQYTKPIQNKASPINQQKPSPGRNNIFKQPSPPRQNYQQHKPPQQQQQVKQRTNQSANNYKQPIKQVHQYERKSGNVTDLDNKINNLKNILQRAKR</sequence>